<keyword evidence="3 6" id="KW-0963">Cytoplasm</keyword>
<dbReference type="SUPFAM" id="SSF102546">
    <property type="entry name" value="RbsD-like"/>
    <property type="match status" value="1"/>
</dbReference>
<dbReference type="Gene3D" id="3.40.1650.10">
    <property type="entry name" value="RbsD-like domain"/>
    <property type="match status" value="1"/>
</dbReference>
<dbReference type="EC" id="5.4.99.62" evidence="2 6"/>
<evidence type="ECO:0000256" key="1">
    <source>
        <dbReference type="ARBA" id="ARBA00000223"/>
    </source>
</evidence>
<comment type="similarity">
    <text evidence="6">Belongs to the RbsD / FucU family. RbsD subfamily.</text>
</comment>
<comment type="pathway">
    <text evidence="6">Carbohydrate metabolism; D-ribose degradation; D-ribose 5-phosphate from beta-D-ribopyranose: step 1/2.</text>
</comment>
<organism evidence="7 8">
    <name type="scientific">Caproicibacter fermentans</name>
    <dbReference type="NCBI Taxonomy" id="2576756"/>
    <lineage>
        <taxon>Bacteria</taxon>
        <taxon>Bacillati</taxon>
        <taxon>Bacillota</taxon>
        <taxon>Clostridia</taxon>
        <taxon>Eubacteriales</taxon>
        <taxon>Acutalibacteraceae</taxon>
        <taxon>Caproicibacter</taxon>
    </lineage>
</organism>
<dbReference type="GO" id="GO:0005829">
    <property type="term" value="C:cytosol"/>
    <property type="evidence" value="ECO:0007669"/>
    <property type="project" value="TreeGrafter"/>
</dbReference>
<dbReference type="InterPro" id="IPR007721">
    <property type="entry name" value="RbsD_FucU"/>
</dbReference>
<sequence>MTKSGILNPDLCSAIAEIGHTEYFVIADPGLPLPNDVKVIDLTLVRGIPSFLDTLKAVTNELVVESYVLADEMKTVSPQLHDQTCDTLKGLPRRYVPHEELKKLLKDAKAIVRTGETTSFANIILVCGVNF</sequence>
<dbReference type="HAMAP" id="MF_01661">
    <property type="entry name" value="D_rib_pyranase"/>
    <property type="match status" value="1"/>
</dbReference>
<evidence type="ECO:0000256" key="5">
    <source>
        <dbReference type="ARBA" id="ARBA00023277"/>
    </source>
</evidence>
<dbReference type="AlphaFoldDB" id="A0A7G8T7C9"/>
<evidence type="ECO:0000256" key="2">
    <source>
        <dbReference type="ARBA" id="ARBA00012862"/>
    </source>
</evidence>
<evidence type="ECO:0000313" key="8">
    <source>
        <dbReference type="Proteomes" id="UP000515909"/>
    </source>
</evidence>
<feature type="binding site" evidence="6">
    <location>
        <position position="98"/>
    </location>
    <ligand>
        <name>substrate</name>
    </ligand>
</feature>
<dbReference type="GO" id="GO:0062193">
    <property type="term" value="F:D-ribose pyranase activity"/>
    <property type="evidence" value="ECO:0007669"/>
    <property type="project" value="UniProtKB-EC"/>
</dbReference>
<dbReference type="GO" id="GO:0019303">
    <property type="term" value="P:D-ribose catabolic process"/>
    <property type="evidence" value="ECO:0007669"/>
    <property type="project" value="UniProtKB-UniRule"/>
</dbReference>
<evidence type="ECO:0000256" key="4">
    <source>
        <dbReference type="ARBA" id="ARBA00023235"/>
    </source>
</evidence>
<dbReference type="GO" id="GO:0048029">
    <property type="term" value="F:monosaccharide binding"/>
    <property type="evidence" value="ECO:0007669"/>
    <property type="project" value="InterPro"/>
</dbReference>
<comment type="catalytic activity">
    <reaction evidence="1 6">
        <text>beta-D-ribopyranose = beta-D-ribofuranose</text>
        <dbReference type="Rhea" id="RHEA:25432"/>
        <dbReference type="ChEBI" id="CHEBI:27476"/>
        <dbReference type="ChEBI" id="CHEBI:47002"/>
        <dbReference type="EC" id="5.4.99.62"/>
    </reaction>
</comment>
<dbReference type="RefSeq" id="WP_066646212.1">
    <property type="nucleotide sequence ID" value="NZ_CP060286.1"/>
</dbReference>
<keyword evidence="4 6" id="KW-0413">Isomerase</keyword>
<dbReference type="Proteomes" id="UP000515909">
    <property type="component" value="Chromosome"/>
</dbReference>
<feature type="binding site" evidence="6">
    <location>
        <position position="28"/>
    </location>
    <ligand>
        <name>substrate</name>
    </ligand>
</feature>
<accession>A0A7G8T7C9</accession>
<comment type="function">
    <text evidence="6">Catalyzes the interconversion of beta-pyran and beta-furan forms of D-ribose.</text>
</comment>
<feature type="active site" description="Proton donor" evidence="6">
    <location>
        <position position="20"/>
    </location>
</feature>
<comment type="subcellular location">
    <subcellularLocation>
        <location evidence="6">Cytoplasm</location>
    </subcellularLocation>
</comment>
<reference evidence="7 8" key="1">
    <citation type="submission" date="2020-08" db="EMBL/GenBank/DDBJ databases">
        <title>The isolate Caproiciproducens sp. 7D4C2 produces n-caproate at mildly acidic conditions from hexoses: genome and rBOX comparison with related strains and chain-elongating bacteria.</title>
        <authorList>
            <person name="Esquivel-Elizondo S."/>
            <person name="Bagci C."/>
            <person name="Temovska M."/>
            <person name="Jeon B.S."/>
            <person name="Bessarab I."/>
            <person name="Williams R.B.H."/>
            <person name="Huson D.H."/>
            <person name="Angenent L.T."/>
        </authorList>
    </citation>
    <scope>NUCLEOTIDE SEQUENCE [LARGE SCALE GENOMIC DNA]</scope>
    <source>
        <strain evidence="7 8">7D4C2</strain>
    </source>
</reference>
<dbReference type="InterPro" id="IPR023064">
    <property type="entry name" value="D-ribose_pyranase"/>
</dbReference>
<comment type="subunit">
    <text evidence="6">Homodecamer.</text>
</comment>
<name>A0A7G8T7C9_9FIRM</name>
<dbReference type="InterPro" id="IPR023750">
    <property type="entry name" value="RbsD-like_sf"/>
</dbReference>
<dbReference type="PANTHER" id="PTHR37831:SF1">
    <property type="entry name" value="D-RIBOSE PYRANASE"/>
    <property type="match status" value="1"/>
</dbReference>
<dbReference type="KEGG" id="cfem:HCR03_12275"/>
<dbReference type="GO" id="GO:0016872">
    <property type="term" value="F:intramolecular lyase activity"/>
    <property type="evidence" value="ECO:0007669"/>
    <property type="project" value="UniProtKB-UniRule"/>
</dbReference>
<evidence type="ECO:0000256" key="6">
    <source>
        <dbReference type="HAMAP-Rule" id="MF_01661"/>
    </source>
</evidence>
<evidence type="ECO:0000313" key="7">
    <source>
        <dbReference type="EMBL" id="QNK39520.1"/>
    </source>
</evidence>
<feature type="binding site" evidence="6">
    <location>
        <begin position="120"/>
        <end position="122"/>
    </location>
    <ligand>
        <name>substrate</name>
    </ligand>
</feature>
<protein>
    <recommendedName>
        <fullName evidence="2 6">D-ribose pyranase</fullName>
        <ecNumber evidence="2 6">5.4.99.62</ecNumber>
    </recommendedName>
</protein>
<evidence type="ECO:0000256" key="3">
    <source>
        <dbReference type="ARBA" id="ARBA00022490"/>
    </source>
</evidence>
<dbReference type="NCBIfam" id="NF008761">
    <property type="entry name" value="PRK11797.1"/>
    <property type="match status" value="1"/>
</dbReference>
<keyword evidence="5 6" id="KW-0119">Carbohydrate metabolism</keyword>
<proteinExistence type="inferred from homology"/>
<dbReference type="Pfam" id="PF05025">
    <property type="entry name" value="RbsD_FucU"/>
    <property type="match status" value="1"/>
</dbReference>
<gene>
    <name evidence="6 7" type="primary">rbsD</name>
    <name evidence="7" type="ORF">HCR03_12275</name>
</gene>
<dbReference type="PANTHER" id="PTHR37831">
    <property type="entry name" value="D-RIBOSE PYRANASE"/>
    <property type="match status" value="1"/>
</dbReference>
<dbReference type="UniPathway" id="UPA00916">
    <property type="reaction ID" value="UER00888"/>
</dbReference>
<dbReference type="EMBL" id="CP060286">
    <property type="protein sequence ID" value="QNK39520.1"/>
    <property type="molecule type" value="Genomic_DNA"/>
</dbReference>